<proteinExistence type="predicted"/>
<comment type="caution">
    <text evidence="3">The sequence shown here is derived from an EMBL/GenBank/DDBJ whole genome shotgun (WGS) entry which is preliminary data.</text>
</comment>
<reference evidence="3 4" key="1">
    <citation type="submission" date="2023-08" db="EMBL/GenBank/DDBJ databases">
        <authorList>
            <person name="Park J.-S."/>
        </authorList>
    </citation>
    <scope>NUCLEOTIDE SEQUENCE [LARGE SCALE GENOMIC DNA]</scope>
    <source>
        <strain evidence="3 4">2205SS18-9</strain>
    </source>
</reference>
<evidence type="ECO:0000256" key="1">
    <source>
        <dbReference type="ARBA" id="ARBA00022729"/>
    </source>
</evidence>
<protein>
    <submittedName>
        <fullName evidence="3">DUF4352 domain-containing protein</fullName>
    </submittedName>
</protein>
<gene>
    <name evidence="3" type="ORF">Q5Y73_06115</name>
</gene>
<dbReference type="InterPro" id="IPR029050">
    <property type="entry name" value="Immunoprotect_excell_Ig-like"/>
</dbReference>
<dbReference type="RefSeq" id="WP_305990977.1">
    <property type="nucleotide sequence ID" value="NZ_JAVAMP010000002.1"/>
</dbReference>
<accession>A0ABT9IWD2</accession>
<evidence type="ECO:0000259" key="2">
    <source>
        <dbReference type="Pfam" id="PF11611"/>
    </source>
</evidence>
<sequence length="146" mass="16461">MKRNILLLCFVIISLSLFVGCSQEVLSMDENIDMGDWTYAIDNSLDSKGVKGLDSNYVPLLDYIVISLKISNIGKKNIEIDRSQFELIDGNGNEYIPTESKESTKININPKLNTSIKLSFKVPKDIEPEIKISYGKSNKQLLIGEW</sequence>
<dbReference type="Proteomes" id="UP001231941">
    <property type="component" value="Unassembled WGS sequence"/>
</dbReference>
<organism evidence="3 4">
    <name type="scientific">Chengkuizengella axinellae</name>
    <dbReference type="NCBI Taxonomy" id="3064388"/>
    <lineage>
        <taxon>Bacteria</taxon>
        <taxon>Bacillati</taxon>
        <taxon>Bacillota</taxon>
        <taxon>Bacilli</taxon>
        <taxon>Bacillales</taxon>
        <taxon>Paenibacillaceae</taxon>
        <taxon>Chengkuizengella</taxon>
    </lineage>
</organism>
<name>A0ABT9IWD2_9BACL</name>
<dbReference type="EMBL" id="JAVAMP010000002">
    <property type="protein sequence ID" value="MDP5273670.1"/>
    <property type="molecule type" value="Genomic_DNA"/>
</dbReference>
<feature type="domain" description="DUF4352" evidence="2">
    <location>
        <begin position="60"/>
        <end position="134"/>
    </location>
</feature>
<keyword evidence="1" id="KW-0732">Signal</keyword>
<dbReference type="PROSITE" id="PS51257">
    <property type="entry name" value="PROKAR_LIPOPROTEIN"/>
    <property type="match status" value="1"/>
</dbReference>
<evidence type="ECO:0000313" key="4">
    <source>
        <dbReference type="Proteomes" id="UP001231941"/>
    </source>
</evidence>
<dbReference type="InterPro" id="IPR029051">
    <property type="entry name" value="DUF4352"/>
</dbReference>
<dbReference type="Pfam" id="PF11611">
    <property type="entry name" value="DUF4352"/>
    <property type="match status" value="1"/>
</dbReference>
<evidence type="ECO:0000313" key="3">
    <source>
        <dbReference type="EMBL" id="MDP5273670.1"/>
    </source>
</evidence>
<keyword evidence="4" id="KW-1185">Reference proteome</keyword>
<dbReference type="Gene3D" id="2.60.40.1240">
    <property type="match status" value="1"/>
</dbReference>